<evidence type="ECO:0000256" key="1">
    <source>
        <dbReference type="ARBA" id="ARBA00001946"/>
    </source>
</evidence>
<reference evidence="6" key="1">
    <citation type="submission" date="2020-05" db="EMBL/GenBank/DDBJ databases">
        <authorList>
            <person name="Chiriac C."/>
            <person name="Salcher M."/>
            <person name="Ghai R."/>
            <person name="Kavagutti S V."/>
        </authorList>
    </citation>
    <scope>NUCLEOTIDE SEQUENCE</scope>
</reference>
<sequence length="171" mass="18562">MNPNTNTELVDVVDEDDHVIRVVTRAEMRAHRLRHRGVFIAVQHSDGRLLVHQRSFSKDVCPGLWDIAVGGVVASGETYDTAAVRELAEEIGVADVAPTPIGEGSFSDEFFVLNARCYRVVCDGPFVFADGEVIAARWVNRADLDDLLATNSVMTDSVALLLGPGLITVAE</sequence>
<dbReference type="GO" id="GO:0016817">
    <property type="term" value="F:hydrolase activity, acting on acid anhydrides"/>
    <property type="evidence" value="ECO:0007669"/>
    <property type="project" value="InterPro"/>
</dbReference>
<keyword evidence="3" id="KW-0378">Hydrolase</keyword>
<protein>
    <submittedName>
        <fullName evidence="6">Unannotated protein</fullName>
    </submittedName>
</protein>
<dbReference type="Pfam" id="PF00293">
    <property type="entry name" value="NUDIX"/>
    <property type="match status" value="1"/>
</dbReference>
<dbReference type="InterPro" id="IPR015797">
    <property type="entry name" value="NUDIX_hydrolase-like_dom_sf"/>
</dbReference>
<dbReference type="InterPro" id="IPR020084">
    <property type="entry name" value="NUDIX_hydrolase_CS"/>
</dbReference>
<gene>
    <name evidence="6" type="ORF">UFOPK2366_00518</name>
</gene>
<dbReference type="GO" id="GO:0046872">
    <property type="term" value="F:metal ion binding"/>
    <property type="evidence" value="ECO:0007669"/>
    <property type="project" value="UniProtKB-KW"/>
</dbReference>
<keyword evidence="2" id="KW-0479">Metal-binding</keyword>
<evidence type="ECO:0000256" key="3">
    <source>
        <dbReference type="ARBA" id="ARBA00022801"/>
    </source>
</evidence>
<evidence type="ECO:0000256" key="2">
    <source>
        <dbReference type="ARBA" id="ARBA00022723"/>
    </source>
</evidence>
<proteinExistence type="predicted"/>
<dbReference type="PROSITE" id="PS51462">
    <property type="entry name" value="NUDIX"/>
    <property type="match status" value="1"/>
</dbReference>
<evidence type="ECO:0000256" key="4">
    <source>
        <dbReference type="ARBA" id="ARBA00022842"/>
    </source>
</evidence>
<keyword evidence="4" id="KW-0460">Magnesium</keyword>
<dbReference type="PROSITE" id="PS00893">
    <property type="entry name" value="NUDIX_BOX"/>
    <property type="match status" value="1"/>
</dbReference>
<accession>A0A6J6NJ00</accession>
<dbReference type="SUPFAM" id="SSF55811">
    <property type="entry name" value="Nudix"/>
    <property type="match status" value="1"/>
</dbReference>
<dbReference type="InterPro" id="IPR024195">
    <property type="entry name" value="NUDIX_hydrolase_YfcD_pred"/>
</dbReference>
<dbReference type="AlphaFoldDB" id="A0A6J6NJ00"/>
<dbReference type="InterPro" id="IPR000086">
    <property type="entry name" value="NUDIX_hydrolase_dom"/>
</dbReference>
<dbReference type="PANTHER" id="PTHR10885">
    <property type="entry name" value="ISOPENTENYL-DIPHOSPHATE DELTA-ISOMERASE"/>
    <property type="match status" value="1"/>
</dbReference>
<comment type="cofactor">
    <cofactor evidence="1">
        <name>Mg(2+)</name>
        <dbReference type="ChEBI" id="CHEBI:18420"/>
    </cofactor>
</comment>
<feature type="domain" description="Nudix hydrolase" evidence="5">
    <location>
        <begin position="33"/>
        <end position="162"/>
    </location>
</feature>
<evidence type="ECO:0000313" key="6">
    <source>
        <dbReference type="EMBL" id="CAB4686640.1"/>
    </source>
</evidence>
<evidence type="ECO:0000259" key="5">
    <source>
        <dbReference type="PROSITE" id="PS51462"/>
    </source>
</evidence>
<dbReference type="EMBL" id="CAEZXM010000073">
    <property type="protein sequence ID" value="CAB4686640.1"/>
    <property type="molecule type" value="Genomic_DNA"/>
</dbReference>
<name>A0A6J6NJ00_9ZZZZ</name>
<organism evidence="6">
    <name type="scientific">freshwater metagenome</name>
    <dbReference type="NCBI Taxonomy" id="449393"/>
    <lineage>
        <taxon>unclassified sequences</taxon>
        <taxon>metagenomes</taxon>
        <taxon>ecological metagenomes</taxon>
    </lineage>
</organism>
<dbReference type="PANTHER" id="PTHR10885:SF0">
    <property type="entry name" value="ISOPENTENYL-DIPHOSPHATE DELTA-ISOMERASE"/>
    <property type="match status" value="1"/>
</dbReference>
<dbReference type="PIRSF" id="PIRSF017340">
    <property type="entry name" value="Nudix_hydro"/>
    <property type="match status" value="1"/>
</dbReference>
<dbReference type="Gene3D" id="3.90.79.10">
    <property type="entry name" value="Nucleoside Triphosphate Pyrophosphohydrolase"/>
    <property type="match status" value="1"/>
</dbReference>